<sequence>MKVSNPTGIGKFRQLQKMTGIRKFRQLQKMISIKLGITLF</sequence>
<evidence type="ECO:0000313" key="1">
    <source>
        <dbReference type="EMBL" id="ABK23102.1"/>
    </source>
</evidence>
<dbReference type="EMBL" id="EF083767">
    <property type="protein sequence ID" value="ABK23102.1"/>
    <property type="molecule type" value="mRNA"/>
</dbReference>
<proteinExistence type="evidence at transcript level"/>
<accession>A9NR41</accession>
<organism evidence="1">
    <name type="scientific">Picea sitchensis</name>
    <name type="common">Sitka spruce</name>
    <name type="synonym">Pinus sitchensis</name>
    <dbReference type="NCBI Taxonomy" id="3332"/>
    <lineage>
        <taxon>Eukaryota</taxon>
        <taxon>Viridiplantae</taxon>
        <taxon>Streptophyta</taxon>
        <taxon>Embryophyta</taxon>
        <taxon>Tracheophyta</taxon>
        <taxon>Spermatophyta</taxon>
        <taxon>Pinopsida</taxon>
        <taxon>Pinidae</taxon>
        <taxon>Conifers I</taxon>
        <taxon>Pinales</taxon>
        <taxon>Pinaceae</taxon>
        <taxon>Picea</taxon>
    </lineage>
</organism>
<protein>
    <submittedName>
        <fullName evidence="1">Uncharacterized protein</fullName>
    </submittedName>
</protein>
<reference evidence="1" key="1">
    <citation type="journal article" date="2008" name="BMC Genomics">
        <title>A conifer genomics resource of 200,000 spruce (Picea spp.) ESTs and 6,464 high-quality, sequence-finished full-length cDNAs for Sitka spruce (Picea sitchensis).</title>
        <authorList>
            <person name="Ralph S.G."/>
            <person name="Chun H.J."/>
            <person name="Kolosova N."/>
            <person name="Cooper D."/>
            <person name="Oddy C."/>
            <person name="Ritland C.E."/>
            <person name="Kirkpatrick R."/>
            <person name="Moore R."/>
            <person name="Barber S."/>
            <person name="Holt R.A."/>
            <person name="Jones S.J."/>
            <person name="Marra M.A."/>
            <person name="Douglas C.J."/>
            <person name="Ritland K."/>
            <person name="Bohlmann J."/>
        </authorList>
    </citation>
    <scope>NUCLEOTIDE SEQUENCE</scope>
    <source>
        <tissue evidence="1">Green portion of the leader tissue</tissue>
    </source>
</reference>
<name>A9NR41_PICSI</name>
<dbReference type="AlphaFoldDB" id="A9NR41"/>